<evidence type="ECO:0000256" key="1">
    <source>
        <dbReference type="ARBA" id="ARBA00008383"/>
    </source>
</evidence>
<dbReference type="RefSeq" id="WP_378484682.1">
    <property type="nucleotide sequence ID" value="NZ_JBHUFB010000009.1"/>
</dbReference>
<evidence type="ECO:0000256" key="3">
    <source>
        <dbReference type="SAM" id="MobiDB-lite"/>
    </source>
</evidence>
<dbReference type="InterPro" id="IPR023606">
    <property type="entry name" value="CoA-Trfase_III_dom_1_sf"/>
</dbReference>
<sequence>MTLPLYGVRVLDLTDGLGESAGRYLADLGAEVIRVEVPGGSRSRATEPVVDGVSIPFALRNANKLGVVLDLDDDAGRARLRELASSADILIESQRPGRLADRGVGPDEVRSLAPELVWVSVTGFGQTGPYRDWIATEPVLYALSGVLSRSGAPGAEPLLPPAGLVEESVGAHVAWAALLAYHRRLASGRGDTVDLSAFEAIVHGFDPGFGAQGSAAAGRSEDFPRGRPDAANFYPVFPCKDGHVRICLLAKRQWRGMFEWLGEPAQFADPKYDTIPARFAAADTLHPLIEDLFASYTQAELVAEGSRRGVPVGGVHTLAEVLTTEHFAASGSLVDAEIAPGLHARVPSGYVSVAGERAGIRARAPKLGEHDGRAFAPRSPLPSGSADPSEAPLAGLRVLDLGVIVFGAELSRQFADYGADVIKIENANFPDGLRQSKRGAALAASVAWGHRNKRSLGIDLRSSDGAHIFRRLVESADVVLANFKPGTLASMGFSYESLAEINPRIVVSESSSFGSTGPWRTRLGYGPLVRASCGVSALWRYPDNAELLCDGQTVYPDHIAAHVAAVAVLAALIDRRRTGRGTNLEIAQADTALVQLGTQLVTEGLLPGTVTAPGNTDPYAAPSGVYACAGDDEWCVVTVRDDDEWAALCSALDRRDLLEDSRFSTAAQRVAHRAEADALVAAWLRDRDRLEAAATLQAAGVPAGAMVRLPELLTDPHLTARHTYTTIGHDLLAADLPATARVAVFGEIDDPPARQAPLAGEQSRQICTELLGMEDAEVDELVRSGVLQPSAADPALRSAVTAG</sequence>
<gene>
    <name evidence="4" type="ORF">ACFSJG_08060</name>
</gene>
<dbReference type="Gene3D" id="3.30.1540.10">
    <property type="entry name" value="formyl-coa transferase, domain 3"/>
    <property type="match status" value="2"/>
</dbReference>
<accession>A0ABW4P340</accession>
<dbReference type="PANTHER" id="PTHR48228">
    <property type="entry name" value="SUCCINYL-COA--D-CITRAMALATE COA-TRANSFERASE"/>
    <property type="match status" value="1"/>
</dbReference>
<comment type="similarity">
    <text evidence="1">Belongs to the CoA-transferase III family.</text>
</comment>
<protein>
    <submittedName>
        <fullName evidence="4">CaiB/BaiF CoA transferase family protein</fullName>
    </submittedName>
</protein>
<dbReference type="Gene3D" id="3.40.50.10540">
    <property type="entry name" value="Crotonobetainyl-coa:carnitine coa-transferase, domain 1"/>
    <property type="match status" value="2"/>
</dbReference>
<evidence type="ECO:0000256" key="2">
    <source>
        <dbReference type="ARBA" id="ARBA00022679"/>
    </source>
</evidence>
<evidence type="ECO:0000313" key="5">
    <source>
        <dbReference type="Proteomes" id="UP001597286"/>
    </source>
</evidence>
<reference evidence="5" key="1">
    <citation type="journal article" date="2019" name="Int. J. Syst. Evol. Microbiol.">
        <title>The Global Catalogue of Microorganisms (GCM) 10K type strain sequencing project: providing services to taxonomists for standard genome sequencing and annotation.</title>
        <authorList>
            <consortium name="The Broad Institute Genomics Platform"/>
            <consortium name="The Broad Institute Genome Sequencing Center for Infectious Disease"/>
            <person name="Wu L."/>
            <person name="Ma J."/>
        </authorList>
    </citation>
    <scope>NUCLEOTIDE SEQUENCE [LARGE SCALE GENOMIC DNA]</scope>
    <source>
        <strain evidence="5">DT72</strain>
    </source>
</reference>
<evidence type="ECO:0000313" key="4">
    <source>
        <dbReference type="EMBL" id="MFD1812164.1"/>
    </source>
</evidence>
<dbReference type="Proteomes" id="UP001597286">
    <property type="component" value="Unassembled WGS sequence"/>
</dbReference>
<dbReference type="GO" id="GO:0016740">
    <property type="term" value="F:transferase activity"/>
    <property type="evidence" value="ECO:0007669"/>
    <property type="project" value="UniProtKB-KW"/>
</dbReference>
<dbReference type="InterPro" id="IPR003673">
    <property type="entry name" value="CoA-Trfase_fam_III"/>
</dbReference>
<dbReference type="Pfam" id="PF02515">
    <property type="entry name" value="CoA_transf_3"/>
    <property type="match status" value="2"/>
</dbReference>
<dbReference type="InterPro" id="IPR044855">
    <property type="entry name" value="CoA-Trfase_III_dom3_sf"/>
</dbReference>
<feature type="region of interest" description="Disordered" evidence="3">
    <location>
        <begin position="369"/>
        <end position="388"/>
    </location>
</feature>
<proteinExistence type="inferred from homology"/>
<name>A0ABW4P340_9NOCA</name>
<dbReference type="PANTHER" id="PTHR48228:SF6">
    <property type="entry name" value="L-CARNITINE COA-TRANSFERASE"/>
    <property type="match status" value="1"/>
</dbReference>
<keyword evidence="5" id="KW-1185">Reference proteome</keyword>
<dbReference type="EMBL" id="JBHUFB010000009">
    <property type="protein sequence ID" value="MFD1812164.1"/>
    <property type="molecule type" value="Genomic_DNA"/>
</dbReference>
<keyword evidence="2 4" id="KW-0808">Transferase</keyword>
<dbReference type="SUPFAM" id="SSF89796">
    <property type="entry name" value="CoA-transferase family III (CaiB/BaiF)"/>
    <property type="match status" value="2"/>
</dbReference>
<organism evidence="4 5">
    <name type="scientific">Rhodococcus gannanensis</name>
    <dbReference type="NCBI Taxonomy" id="1960308"/>
    <lineage>
        <taxon>Bacteria</taxon>
        <taxon>Bacillati</taxon>
        <taxon>Actinomycetota</taxon>
        <taxon>Actinomycetes</taxon>
        <taxon>Mycobacteriales</taxon>
        <taxon>Nocardiaceae</taxon>
        <taxon>Rhodococcus</taxon>
    </lineage>
</organism>
<comment type="caution">
    <text evidence="4">The sequence shown here is derived from an EMBL/GenBank/DDBJ whole genome shotgun (WGS) entry which is preliminary data.</text>
</comment>
<dbReference type="InterPro" id="IPR050509">
    <property type="entry name" value="CoA-transferase_III"/>
</dbReference>